<reference evidence="2" key="3">
    <citation type="submission" date="2025-09" db="UniProtKB">
        <authorList>
            <consortium name="Ensembl"/>
        </authorList>
    </citation>
    <scope>IDENTIFICATION</scope>
</reference>
<evidence type="ECO:0000313" key="3">
    <source>
        <dbReference type="Proteomes" id="UP000005225"/>
    </source>
</evidence>
<dbReference type="GO" id="GO:0005737">
    <property type="term" value="C:cytoplasm"/>
    <property type="evidence" value="ECO:0007669"/>
    <property type="project" value="Ensembl"/>
</dbReference>
<evidence type="ECO:0000256" key="1">
    <source>
        <dbReference type="SAM" id="MobiDB-lite"/>
    </source>
</evidence>
<dbReference type="InterPro" id="IPR009003">
    <property type="entry name" value="Peptidase_S1_PA"/>
</dbReference>
<dbReference type="PANTHER" id="PTHR14389:SF14">
    <property type="entry name" value="SERINE PROTEASE FAM111A"/>
    <property type="match status" value="1"/>
</dbReference>
<reference evidence="2" key="2">
    <citation type="submission" date="2025-08" db="UniProtKB">
        <authorList>
            <consortium name="Ensembl"/>
        </authorList>
    </citation>
    <scope>IDENTIFICATION</scope>
</reference>
<dbReference type="GO" id="GO:0000785">
    <property type="term" value="C:chromatin"/>
    <property type="evidence" value="ECO:0007669"/>
    <property type="project" value="Ensembl"/>
</dbReference>
<dbReference type="HOGENOM" id="CLU_022719_0_0_1"/>
<dbReference type="GO" id="GO:0003697">
    <property type="term" value="F:single-stranded DNA binding"/>
    <property type="evidence" value="ECO:0007669"/>
    <property type="project" value="Ensembl"/>
</dbReference>
<dbReference type="Proteomes" id="UP000005225">
    <property type="component" value="Unassembled WGS sequence"/>
</dbReference>
<dbReference type="GeneID" id="100945855"/>
<dbReference type="AlphaFoldDB" id="H0WN61"/>
<name>H0WN61_OTOGA</name>
<dbReference type="RefSeq" id="XP_023363605.1">
    <property type="nucleotide sequence ID" value="XM_023507837.1"/>
</dbReference>
<feature type="compositionally biased region" description="Basic and acidic residues" evidence="1">
    <location>
        <begin position="13"/>
        <end position="22"/>
    </location>
</feature>
<dbReference type="Ensembl" id="ENSOGAT00000003635.2">
    <property type="protein sequence ID" value="ENSOGAP00000003234.2"/>
    <property type="gene ID" value="ENSOGAG00000003632.2"/>
</dbReference>
<accession>H0WN61</accession>
<dbReference type="InterPro" id="IPR043504">
    <property type="entry name" value="Peptidase_S1_PA_chymotrypsin"/>
</dbReference>
<dbReference type="CTD" id="63901"/>
<gene>
    <name evidence="2" type="primary">FAM111A</name>
</gene>
<dbReference type="SUPFAM" id="SSF50494">
    <property type="entry name" value="Trypsin-like serine proteases"/>
    <property type="match status" value="1"/>
</dbReference>
<dbReference type="KEGG" id="oga:100945855"/>
<dbReference type="GO" id="GO:0045071">
    <property type="term" value="P:negative regulation of viral genome replication"/>
    <property type="evidence" value="ECO:0007669"/>
    <property type="project" value="Ensembl"/>
</dbReference>
<dbReference type="GeneTree" id="ENSGT00390000005182"/>
<dbReference type="eggNOG" id="ENOG502QTFX">
    <property type="taxonomic scope" value="Eukaryota"/>
</dbReference>
<dbReference type="PANTHER" id="PTHR14389">
    <property type="entry name" value="SI:CH1073-475A24.1"/>
    <property type="match status" value="1"/>
</dbReference>
<dbReference type="GO" id="GO:0031297">
    <property type="term" value="P:replication fork processing"/>
    <property type="evidence" value="ECO:0007669"/>
    <property type="project" value="Ensembl"/>
</dbReference>
<dbReference type="GO" id="GO:0005654">
    <property type="term" value="C:nucleoplasm"/>
    <property type="evidence" value="ECO:0007669"/>
    <property type="project" value="Ensembl"/>
</dbReference>
<dbReference type="FunCoup" id="H0WN61">
    <property type="interactions" value="1542"/>
</dbReference>
<feature type="region of interest" description="Disordered" evidence="1">
    <location>
        <begin position="1"/>
        <end position="74"/>
    </location>
</feature>
<dbReference type="GO" id="GO:0016540">
    <property type="term" value="P:protein autoprocessing"/>
    <property type="evidence" value="ECO:0007669"/>
    <property type="project" value="Ensembl"/>
</dbReference>
<feature type="compositionally biased region" description="Polar residues" evidence="1">
    <location>
        <begin position="25"/>
        <end position="39"/>
    </location>
</feature>
<dbReference type="STRING" id="30611.ENSOGAP00000003234"/>
<sequence>MSGKKRRSQISVDAKKNKKIDDYFSQVSKEQQNNSSTSQMRRESRRGPRDITNTQAQRFHSPKKDPEDQTTAPNKIINVTLDVNQKKHQKMKHVVTGKEQDSLYMALNTLEAVREEIETHQGQEMLVCGKEGIEGFINLGMPLRCFPESCHVVITFAQSKNKQEESNQLFGRNDRASTDCVKFYIHAIGAGKWKKTIVKCGQLHKKGYKLCVYAFKGETIKDALCKDGRFLSFLENEDWKLIEKLDSFVESSQPVDELEGKLFQVEVIKRMSPRKAAAENSESEERNTCVLRDYIVDQCPSLKKESEKIREYFKKKMKKRKGKTLFKLHKTYFGKVTKNSVSVKVMKRLSCLSDSVGYISWDNNGNMGSATCFVLKGLFILTCQHVISYIVGEGIEPSSWAAIIGQCVRVTFSYEEDSEKGKNCFFVEPWFEIVDKTLDYAVLKLKENGQEVPVQLYNGISPLPSTGLIHIIGHPQGEIKFRDACAVIPQCQRAKKCQERAEATKTENGQYVHMFTQRSFKKIVDNPDVITYDTSFFFGASGSPVFDSKGSLVAMHAAGFHYTYQNDIRSIIEFGSSMESIIVDIKQRHKTWYEDVFISQQDVEMMSDEDL</sequence>
<dbReference type="Pfam" id="PF13365">
    <property type="entry name" value="Trypsin_2"/>
    <property type="match status" value="1"/>
</dbReference>
<dbReference type="InParanoid" id="H0WN61"/>
<feature type="compositionally biased region" description="Basic and acidic residues" evidence="1">
    <location>
        <begin position="40"/>
        <end position="49"/>
    </location>
</feature>
<dbReference type="OMA" id="KEGCKLC"/>
<dbReference type="GO" id="GO:0106300">
    <property type="term" value="P:protein-DNA covalent cross-linking repair"/>
    <property type="evidence" value="ECO:0007669"/>
    <property type="project" value="Ensembl"/>
</dbReference>
<dbReference type="OrthoDB" id="10025068at2759"/>
<dbReference type="EMBL" id="AAQR03172221">
    <property type="status" value="NOT_ANNOTATED_CDS"/>
    <property type="molecule type" value="Genomic_DNA"/>
</dbReference>
<reference evidence="3" key="1">
    <citation type="submission" date="2011-03" db="EMBL/GenBank/DDBJ databases">
        <title>Version 3 of the genome sequence of Otolemur garnettii (Bushbaby).</title>
        <authorList>
            <consortium name="The Broad Institute Genome Sequencing Platform"/>
            <person name="Di Palma F."/>
            <person name="Johnson J."/>
            <person name="Lander E.S."/>
            <person name="Lindblad-Toh K."/>
            <person name="Jaffe D.B."/>
            <person name="Gnerre S."/>
            <person name="MacCallum I."/>
            <person name="Przybylski D."/>
            <person name="Ribeiro F.J."/>
            <person name="Burton J.N."/>
            <person name="Walker B.J."/>
            <person name="Sharpe T."/>
            <person name="Hall G."/>
        </authorList>
    </citation>
    <scope>NUCLEOTIDE SEQUENCE [LARGE SCALE GENOMIC DNA]</scope>
</reference>
<protein>
    <submittedName>
        <fullName evidence="2">FAM111 trypsin like peptidase A</fullName>
    </submittedName>
</protein>
<evidence type="ECO:0000313" key="2">
    <source>
        <dbReference type="Ensembl" id="ENSOGAP00000003234.2"/>
    </source>
</evidence>
<organism evidence="2 3">
    <name type="scientific">Otolemur garnettii</name>
    <name type="common">Small-eared galago</name>
    <name type="synonym">Garnett's greater bushbaby</name>
    <dbReference type="NCBI Taxonomy" id="30611"/>
    <lineage>
        <taxon>Eukaryota</taxon>
        <taxon>Metazoa</taxon>
        <taxon>Chordata</taxon>
        <taxon>Craniata</taxon>
        <taxon>Vertebrata</taxon>
        <taxon>Euteleostomi</taxon>
        <taxon>Mammalia</taxon>
        <taxon>Eutheria</taxon>
        <taxon>Euarchontoglires</taxon>
        <taxon>Primates</taxon>
        <taxon>Strepsirrhini</taxon>
        <taxon>Lorisiformes</taxon>
        <taxon>Galagidae</taxon>
        <taxon>Otolemur</taxon>
    </lineage>
</organism>
<dbReference type="GO" id="GO:0001650">
    <property type="term" value="C:fibrillar center"/>
    <property type="evidence" value="ECO:0007669"/>
    <property type="project" value="Ensembl"/>
</dbReference>
<dbReference type="RefSeq" id="XP_012667890.1">
    <property type="nucleotide sequence ID" value="XM_012812436.2"/>
</dbReference>
<keyword evidence="3" id="KW-1185">Reference proteome</keyword>
<dbReference type="Gene3D" id="2.40.10.10">
    <property type="entry name" value="Trypsin-like serine proteases"/>
    <property type="match status" value="2"/>
</dbReference>
<proteinExistence type="predicted"/>